<keyword evidence="2" id="KW-1185">Reference proteome</keyword>
<evidence type="ECO:0008006" key="3">
    <source>
        <dbReference type="Google" id="ProtNLM"/>
    </source>
</evidence>
<organism evidence="1 2">
    <name type="scientific">Devosia insulae DS-56</name>
    <dbReference type="NCBI Taxonomy" id="1116389"/>
    <lineage>
        <taxon>Bacteria</taxon>
        <taxon>Pseudomonadati</taxon>
        <taxon>Pseudomonadota</taxon>
        <taxon>Alphaproteobacteria</taxon>
        <taxon>Hyphomicrobiales</taxon>
        <taxon>Devosiaceae</taxon>
        <taxon>Devosia</taxon>
    </lineage>
</organism>
<dbReference type="AlphaFoldDB" id="A0A1E5XRJ1"/>
<sequence>MAIDGEDHHPHAARRLRESFGAELPNLRLVLDPELAEGEFAIATRDGTLEVRGGPFSGVIYGVEEIIQRSSGRLDLAAWTSAVTGKPGLAYRTFWTWDHSTNWELSQIGQQEIGVFNPFQKPPGGFLADYKRLVDFCAINRIGGITVYGFLRDSHGGIEAAKELCRYGNERGVRIIPGIAIGAYGGVYWEGKHKYNLATWLKANPQHAAKMEKDVGFQIADLAFPLNFPHSDYTVSACPSAPEVIAWMEEAVAWLAETFEIGGINIESGDYGVCGCERCVARRANDAEAARRKDDHGDSWSHTDMAENFPRLYRAAKAKRPDLWIYCEMQWDNLLDPVATQAQHRLPKGAIYQHTANRSFWKRLRTELATDYVQSLPTQPNVLRCQFACQWNGDERTERYAFNAKTFADMSVRGHELGMEGLTVWGEPSDYYATVELSYLAFSRFGWDPTLSWDDFVARELAPRLGGQQQAERFIAIAEEVDANQTLPVARLTELQGEALRIMALLDGEPARRWLTLGEQISRRRYMGR</sequence>
<dbReference type="OrthoDB" id="5090391at2"/>
<accession>A0A1E5XRJ1</accession>
<dbReference type="RefSeq" id="WP_069909587.1">
    <property type="nucleotide sequence ID" value="NZ_LAJE02000166.1"/>
</dbReference>
<gene>
    <name evidence="1" type="ORF">VW23_017330</name>
</gene>
<evidence type="ECO:0000313" key="1">
    <source>
        <dbReference type="EMBL" id="OEO31208.1"/>
    </source>
</evidence>
<comment type="caution">
    <text evidence="1">The sequence shown here is derived from an EMBL/GenBank/DDBJ whole genome shotgun (WGS) entry which is preliminary data.</text>
</comment>
<dbReference type="Proteomes" id="UP000095463">
    <property type="component" value="Unassembled WGS sequence"/>
</dbReference>
<name>A0A1E5XRJ1_9HYPH</name>
<proteinExistence type="predicted"/>
<dbReference type="Gene3D" id="3.20.20.80">
    <property type="entry name" value="Glycosidases"/>
    <property type="match status" value="1"/>
</dbReference>
<reference evidence="1 2" key="1">
    <citation type="journal article" date="2015" name="Genome Announc.">
        <title>Genome Assemblies of Three Soil-Associated Devosia species: D. insulae, D. limi, and D. soli.</title>
        <authorList>
            <person name="Hassan Y.I."/>
            <person name="Lepp D."/>
            <person name="Zhou T."/>
        </authorList>
    </citation>
    <scope>NUCLEOTIDE SEQUENCE [LARGE SCALE GENOMIC DNA]</scope>
    <source>
        <strain evidence="1 2">DS-56</strain>
    </source>
</reference>
<protein>
    <recommendedName>
        <fullName evidence="3">Beta-hexosaminidase bacterial type N-terminal domain-containing protein</fullName>
    </recommendedName>
</protein>
<evidence type="ECO:0000313" key="2">
    <source>
        <dbReference type="Proteomes" id="UP000095463"/>
    </source>
</evidence>
<dbReference type="EMBL" id="LAJE02000166">
    <property type="protein sequence ID" value="OEO31208.1"/>
    <property type="molecule type" value="Genomic_DNA"/>
</dbReference>